<dbReference type="Pfam" id="PF00795">
    <property type="entry name" value="CN_hydrolase"/>
    <property type="match status" value="1"/>
</dbReference>
<dbReference type="PROSITE" id="PS50263">
    <property type="entry name" value="CN_HYDROLASE"/>
    <property type="match status" value="1"/>
</dbReference>
<evidence type="ECO:0000256" key="4">
    <source>
        <dbReference type="ARBA" id="ARBA00022692"/>
    </source>
</evidence>
<dbReference type="Gene3D" id="3.60.110.10">
    <property type="entry name" value="Carbon-nitrogen hydrolase"/>
    <property type="match status" value="1"/>
</dbReference>
<evidence type="ECO:0000256" key="1">
    <source>
        <dbReference type="ARBA" id="ARBA00004651"/>
    </source>
</evidence>
<dbReference type="PANTHER" id="PTHR38686:SF1">
    <property type="entry name" value="APOLIPOPROTEIN N-ACYLTRANSFERASE"/>
    <property type="match status" value="1"/>
</dbReference>
<dbReference type="InterPro" id="IPR004563">
    <property type="entry name" value="Apolipo_AcylTrfase"/>
</dbReference>
<feature type="domain" description="CN hydrolase" evidence="9">
    <location>
        <begin position="178"/>
        <end position="412"/>
    </location>
</feature>
<comment type="subcellular location">
    <subcellularLocation>
        <location evidence="1">Cell membrane</location>
        <topology evidence="1">Multi-pass membrane protein</topology>
    </subcellularLocation>
</comment>
<dbReference type="GO" id="GO:0042158">
    <property type="term" value="P:lipoprotein biosynthetic process"/>
    <property type="evidence" value="ECO:0007669"/>
    <property type="project" value="InterPro"/>
</dbReference>
<keyword evidence="4 8" id="KW-0812">Transmembrane</keyword>
<dbReference type="Pfam" id="PF20154">
    <property type="entry name" value="LNT_N"/>
    <property type="match status" value="1"/>
</dbReference>
<keyword evidence="7" id="KW-0012">Acyltransferase</keyword>
<dbReference type="NCBIfam" id="TIGR00546">
    <property type="entry name" value="lnt"/>
    <property type="match status" value="1"/>
</dbReference>
<evidence type="ECO:0000313" key="11">
    <source>
        <dbReference type="EMBL" id="CAB5239127.1"/>
    </source>
</evidence>
<evidence type="ECO:0000256" key="8">
    <source>
        <dbReference type="SAM" id="Phobius"/>
    </source>
</evidence>
<evidence type="ECO:0000259" key="9">
    <source>
        <dbReference type="PROSITE" id="PS50263"/>
    </source>
</evidence>
<dbReference type="InterPro" id="IPR045378">
    <property type="entry name" value="LNT_N"/>
</dbReference>
<feature type="transmembrane region" description="Helical" evidence="8">
    <location>
        <begin position="6"/>
        <end position="27"/>
    </location>
</feature>
<dbReference type="SUPFAM" id="SSF56317">
    <property type="entry name" value="Carbon-nitrogen hydrolase"/>
    <property type="match status" value="1"/>
</dbReference>
<evidence type="ECO:0000256" key="5">
    <source>
        <dbReference type="ARBA" id="ARBA00022989"/>
    </source>
</evidence>
<feature type="transmembrane region" description="Helical" evidence="8">
    <location>
        <begin position="152"/>
        <end position="171"/>
    </location>
</feature>
<proteinExistence type="inferred from homology"/>
<feature type="transmembrane region" description="Helical" evidence="8">
    <location>
        <begin position="34"/>
        <end position="52"/>
    </location>
</feature>
<sequence>MLLSGAFAPLSLWWLAPIAIGFHIFCIKRSTRPFLNSFLFALVFNAIALHWTSTFVGAIPWSILAIGQAVLFMPLGFAHKYGIALYPIIFLLLEQIRGSFPFGGFGWTRVAYSQADAPYSSIAAIGGAVGLSALVLCISLTLFALFNARLHLFHLFPLILLLIPIHTNSIGTVKVLMVQGDVPALGLDFNSRAKAVFLNHVNETKKALTKDNNVDFILWPENAVDVDPFTNSDVEATLNTFSAPLIIGAVTRQKGDLQNVSILWTNKVKETYVKQHLTPFGEYIPLRSIASKISPLAASVEDFTPGSSSKIFAIGVAKIAPIICFELIDDSILSTAAQASNLIVVQTNSATFGFSPESAQQLEISRIRAIEHGRNLLSVSTTGISAVIDSTGEITARTQIHEPAHIFATVQLLDSQSPRDRAGHWATVAAFIWLFIVGRTGRRITT</sequence>
<feature type="transmembrane region" description="Helical" evidence="8">
    <location>
        <begin position="122"/>
        <end position="145"/>
    </location>
</feature>
<dbReference type="InterPro" id="IPR036526">
    <property type="entry name" value="C-N_Hydrolase_sf"/>
</dbReference>
<evidence type="ECO:0000256" key="7">
    <source>
        <dbReference type="ARBA" id="ARBA00023315"/>
    </source>
</evidence>
<protein>
    <submittedName>
        <fullName evidence="11">Unannotated protein</fullName>
    </submittedName>
</protein>
<organism evidence="11">
    <name type="scientific">freshwater metagenome</name>
    <dbReference type="NCBI Taxonomy" id="449393"/>
    <lineage>
        <taxon>unclassified sequences</taxon>
        <taxon>metagenomes</taxon>
        <taxon>ecological metagenomes</taxon>
    </lineage>
</organism>
<dbReference type="GO" id="GO:0005886">
    <property type="term" value="C:plasma membrane"/>
    <property type="evidence" value="ECO:0007669"/>
    <property type="project" value="UniProtKB-SubCell"/>
</dbReference>
<dbReference type="EMBL" id="CAFBSF010000002">
    <property type="protein sequence ID" value="CAB5239127.1"/>
    <property type="molecule type" value="Genomic_DNA"/>
</dbReference>
<keyword evidence="3" id="KW-0808">Transferase</keyword>
<dbReference type="InterPro" id="IPR003010">
    <property type="entry name" value="C-N_Hydrolase"/>
</dbReference>
<dbReference type="HAMAP" id="MF_01148">
    <property type="entry name" value="Lnt"/>
    <property type="match status" value="1"/>
</dbReference>
<dbReference type="GO" id="GO:0016410">
    <property type="term" value="F:N-acyltransferase activity"/>
    <property type="evidence" value="ECO:0007669"/>
    <property type="project" value="InterPro"/>
</dbReference>
<keyword evidence="5 8" id="KW-1133">Transmembrane helix</keyword>
<name>A0A6J7XTK4_9ZZZZ</name>
<dbReference type="PANTHER" id="PTHR38686">
    <property type="entry name" value="APOLIPOPROTEIN N-ACYLTRANSFERASE"/>
    <property type="match status" value="1"/>
</dbReference>
<dbReference type="CDD" id="cd07571">
    <property type="entry name" value="ALP_N-acyl_transferase"/>
    <property type="match status" value="1"/>
</dbReference>
<gene>
    <name evidence="10" type="ORF">UFOPK3181_01102</name>
    <name evidence="11" type="ORF">UFOPK3520_00069</name>
</gene>
<accession>A0A6J7XTK4</accession>
<keyword evidence="2" id="KW-1003">Cell membrane</keyword>
<evidence type="ECO:0000256" key="3">
    <source>
        <dbReference type="ARBA" id="ARBA00022679"/>
    </source>
</evidence>
<reference evidence="11" key="1">
    <citation type="submission" date="2020-05" db="EMBL/GenBank/DDBJ databases">
        <authorList>
            <person name="Chiriac C."/>
            <person name="Salcher M."/>
            <person name="Ghai R."/>
            <person name="Kavagutti S V."/>
        </authorList>
    </citation>
    <scope>NUCLEOTIDE SEQUENCE</scope>
</reference>
<dbReference type="AlphaFoldDB" id="A0A6J7XTK4"/>
<evidence type="ECO:0000256" key="6">
    <source>
        <dbReference type="ARBA" id="ARBA00023136"/>
    </source>
</evidence>
<evidence type="ECO:0000256" key="2">
    <source>
        <dbReference type="ARBA" id="ARBA00022475"/>
    </source>
</evidence>
<feature type="transmembrane region" description="Helical" evidence="8">
    <location>
        <begin position="84"/>
        <end position="102"/>
    </location>
</feature>
<dbReference type="EMBL" id="CAFABG010000117">
    <property type="protein sequence ID" value="CAB4832587.1"/>
    <property type="molecule type" value="Genomic_DNA"/>
</dbReference>
<feature type="transmembrane region" description="Helical" evidence="8">
    <location>
        <begin position="58"/>
        <end position="77"/>
    </location>
</feature>
<evidence type="ECO:0000313" key="10">
    <source>
        <dbReference type="EMBL" id="CAB4832587.1"/>
    </source>
</evidence>
<keyword evidence="6 8" id="KW-0472">Membrane</keyword>